<evidence type="ECO:0000256" key="1">
    <source>
        <dbReference type="SAM" id="SignalP"/>
    </source>
</evidence>
<dbReference type="Proteomes" id="UP000237968">
    <property type="component" value="Unassembled WGS sequence"/>
</dbReference>
<feature type="signal peptide" evidence="1">
    <location>
        <begin position="1"/>
        <end position="23"/>
    </location>
</feature>
<protein>
    <submittedName>
        <fullName evidence="2">Uncharacterized protein</fullName>
    </submittedName>
</protein>
<comment type="caution">
    <text evidence="2">The sequence shown here is derived from an EMBL/GenBank/DDBJ whole genome shotgun (WGS) entry which is preliminary data.</text>
</comment>
<name>A0A2S9XSN6_9BACT</name>
<keyword evidence="1" id="KW-0732">Signal</keyword>
<dbReference type="RefSeq" id="WP_106393082.1">
    <property type="nucleotide sequence ID" value="NZ_PVNK01000166.1"/>
</dbReference>
<dbReference type="OrthoDB" id="9856238at2"/>
<evidence type="ECO:0000313" key="3">
    <source>
        <dbReference type="Proteomes" id="UP000237968"/>
    </source>
</evidence>
<dbReference type="AlphaFoldDB" id="A0A2S9XSN6"/>
<reference evidence="2 3" key="1">
    <citation type="submission" date="2018-03" db="EMBL/GenBank/DDBJ databases">
        <title>Draft Genome Sequences of the Obligatory Marine Myxobacteria Enhygromyxa salina SWB005.</title>
        <authorList>
            <person name="Poehlein A."/>
            <person name="Moghaddam J.A."/>
            <person name="Harms H."/>
            <person name="Alanjari M."/>
            <person name="Koenig G.M."/>
            <person name="Daniel R."/>
            <person name="Schaeberle T.F."/>
        </authorList>
    </citation>
    <scope>NUCLEOTIDE SEQUENCE [LARGE SCALE GENOMIC DNA]</scope>
    <source>
        <strain evidence="2 3">SWB005</strain>
    </source>
</reference>
<sequence length="85" mass="9197">MFTKTLVFVLLAGCGVLSNNAPAPEDREPPDQGEEDQHFCCSSIDTQNWTGDGCVAINKENINSCQKVLYCPGKWAKDDGTVTCA</sequence>
<evidence type="ECO:0000313" key="2">
    <source>
        <dbReference type="EMBL" id="PRP95884.1"/>
    </source>
</evidence>
<keyword evidence="3" id="KW-1185">Reference proteome</keyword>
<gene>
    <name evidence="2" type="ORF">ENSA5_37540</name>
</gene>
<dbReference type="EMBL" id="PVNK01000166">
    <property type="protein sequence ID" value="PRP95884.1"/>
    <property type="molecule type" value="Genomic_DNA"/>
</dbReference>
<proteinExistence type="predicted"/>
<feature type="chain" id="PRO_5015618733" evidence="1">
    <location>
        <begin position="24"/>
        <end position="85"/>
    </location>
</feature>
<organism evidence="2 3">
    <name type="scientific">Enhygromyxa salina</name>
    <dbReference type="NCBI Taxonomy" id="215803"/>
    <lineage>
        <taxon>Bacteria</taxon>
        <taxon>Pseudomonadati</taxon>
        <taxon>Myxococcota</taxon>
        <taxon>Polyangia</taxon>
        <taxon>Nannocystales</taxon>
        <taxon>Nannocystaceae</taxon>
        <taxon>Enhygromyxa</taxon>
    </lineage>
</organism>
<accession>A0A2S9XSN6</accession>